<protein>
    <submittedName>
        <fullName evidence="1">13737_t:CDS:1</fullName>
    </submittedName>
</protein>
<evidence type="ECO:0000313" key="2">
    <source>
        <dbReference type="Proteomes" id="UP000789342"/>
    </source>
</evidence>
<reference evidence="1" key="1">
    <citation type="submission" date="2021-06" db="EMBL/GenBank/DDBJ databases">
        <authorList>
            <person name="Kallberg Y."/>
            <person name="Tangrot J."/>
            <person name="Rosling A."/>
        </authorList>
    </citation>
    <scope>NUCLEOTIDE SEQUENCE</scope>
    <source>
        <strain evidence="1">CL551</strain>
    </source>
</reference>
<keyword evidence="2" id="KW-1185">Reference proteome</keyword>
<dbReference type="AlphaFoldDB" id="A0A9N8VXP3"/>
<accession>A0A9N8VXP3</accession>
<dbReference type="OrthoDB" id="2374186at2759"/>
<dbReference type="EMBL" id="CAJVPV010000699">
    <property type="protein sequence ID" value="CAG8470017.1"/>
    <property type="molecule type" value="Genomic_DNA"/>
</dbReference>
<gene>
    <name evidence="1" type="ORF">AMORRO_LOCUS1811</name>
</gene>
<organism evidence="1 2">
    <name type="scientific">Acaulospora morrowiae</name>
    <dbReference type="NCBI Taxonomy" id="94023"/>
    <lineage>
        <taxon>Eukaryota</taxon>
        <taxon>Fungi</taxon>
        <taxon>Fungi incertae sedis</taxon>
        <taxon>Mucoromycota</taxon>
        <taxon>Glomeromycotina</taxon>
        <taxon>Glomeromycetes</taxon>
        <taxon>Diversisporales</taxon>
        <taxon>Acaulosporaceae</taxon>
        <taxon>Acaulospora</taxon>
    </lineage>
</organism>
<comment type="caution">
    <text evidence="1">The sequence shown here is derived from an EMBL/GenBank/DDBJ whole genome shotgun (WGS) entry which is preliminary data.</text>
</comment>
<evidence type="ECO:0000313" key="1">
    <source>
        <dbReference type="EMBL" id="CAG8470017.1"/>
    </source>
</evidence>
<proteinExistence type="predicted"/>
<dbReference type="Proteomes" id="UP000789342">
    <property type="component" value="Unassembled WGS sequence"/>
</dbReference>
<sequence length="327" mass="37286">MTDLVPNLSLRRNSTEKTYQVILNRADPYQKTTIRHLKFSNNGPIRAVIDGTDFKVIATGEGNLNLAQFPNLAKITFQDGINVDNLDSIDISGNEKLGRMIIGSSGKKNPFRSSRCVLLVKENQVDQIIVSYYEQKNSIEKKLRKQDAIPYRIVESQQSGGEMERLRQIIAEKDKQIERLQTEGAQRLSLSQFQELTDLVLPGSEFDHAKFKQEIIRLKLEDLVPYLQGQKERFDGLVIDLKRRVGDSLKPIVDLLMKTRKDIFEQTNINNNEFAQGKLQGELAICQTLLQTSLAQEELQSLLTAQDEMLKIEMQIANLQRNQRPSA</sequence>
<name>A0A9N8VXP3_9GLOM</name>